<organism evidence="2 3">
    <name type="scientific">Prauserella muralis</name>
    <dbReference type="NCBI Taxonomy" id="588067"/>
    <lineage>
        <taxon>Bacteria</taxon>
        <taxon>Bacillati</taxon>
        <taxon>Actinomycetota</taxon>
        <taxon>Actinomycetes</taxon>
        <taxon>Pseudonocardiales</taxon>
        <taxon>Pseudonocardiaceae</taxon>
        <taxon>Prauserella</taxon>
    </lineage>
</organism>
<evidence type="ECO:0000313" key="2">
    <source>
        <dbReference type="EMBL" id="PXY31290.1"/>
    </source>
</evidence>
<protein>
    <submittedName>
        <fullName evidence="2">Uncharacterized protein</fullName>
    </submittedName>
</protein>
<gene>
    <name evidence="2" type="ORF">BAY60_02490</name>
</gene>
<keyword evidence="3" id="KW-1185">Reference proteome</keyword>
<dbReference type="RefSeq" id="WP_112279317.1">
    <property type="nucleotide sequence ID" value="NZ_MASW01000001.1"/>
</dbReference>
<comment type="caution">
    <text evidence="2">The sequence shown here is derived from an EMBL/GenBank/DDBJ whole genome shotgun (WGS) entry which is preliminary data.</text>
</comment>
<dbReference type="NCBIfam" id="NF038175">
    <property type="entry name" value="IniB_NTERM"/>
    <property type="match status" value="1"/>
</dbReference>
<name>A0A2V4B7R6_9PSEU</name>
<proteinExistence type="predicted"/>
<accession>A0A2V4B7R6</accession>
<dbReference type="AlphaFoldDB" id="A0A2V4B7R6"/>
<evidence type="ECO:0000256" key="1">
    <source>
        <dbReference type="SAM" id="MobiDB-lite"/>
    </source>
</evidence>
<feature type="region of interest" description="Disordered" evidence="1">
    <location>
        <begin position="387"/>
        <end position="497"/>
    </location>
</feature>
<feature type="compositionally biased region" description="Low complexity" evidence="1">
    <location>
        <begin position="418"/>
        <end position="444"/>
    </location>
</feature>
<dbReference type="InterPro" id="IPR049709">
    <property type="entry name" value="IniB-like_N"/>
</dbReference>
<dbReference type="OrthoDB" id="3403955at2"/>
<dbReference type="EMBL" id="MASW01000001">
    <property type="protein sequence ID" value="PXY31290.1"/>
    <property type="molecule type" value="Genomic_DNA"/>
</dbReference>
<sequence>MSIHEEQTLHDFVLNLLNDTAARSAFAQDPTHALECAGLGDITAQDVQEVVPLVMDFGQLPSADSLGGGLGDLPAGAEGIEGAIAQLRSVADAAGEQRSDSGLGDLGGFDLDAEGSGDGLTGTAEVFSEQFEGVGGIGASQDGGAAATALTSEAGELAGAGSAGLEGVTGSLAWAGEASGAGELTGEATADGVHLGSSSDSAAGHFAAVGGGGLEGSSGGGASYEGALGSGSGTLDAGMEGATGELGFDSEQGSLAGFGAASTDGATGGVALGSDELSLEGSAAGKADALAAGGSVNSPFGAYGVEMSGAPETPAAPELCTTGDLAGALDSEALGRGSESAASTLATYMTSNGAALGGLAPVDVPAAPQLPDTGSLPVDVPAKLPTEQLPADLPTELPDPARSLPAETGELPVDVPTDVPANLPADDLPADLPAELPELPVANPLPAPQDVRSEVEQGVQDNPVTDAVGSSPLGDVAGHLPTPDQAPSVGDVDLGGL</sequence>
<reference evidence="2 3" key="1">
    <citation type="submission" date="2016-07" db="EMBL/GenBank/DDBJ databases">
        <title>Draft genome sequence of Prauserella muralis DSM 45305, isolated from a mould-covered wall in an indoor environment.</title>
        <authorList>
            <person name="Ruckert C."/>
            <person name="Albersmeier A."/>
            <person name="Jiang C.-L."/>
            <person name="Jiang Y."/>
            <person name="Kalinowski J."/>
            <person name="Schneider O."/>
            <person name="Winkler A."/>
            <person name="Zotchev S.B."/>
        </authorList>
    </citation>
    <scope>NUCLEOTIDE SEQUENCE [LARGE SCALE GENOMIC DNA]</scope>
    <source>
        <strain evidence="2 3">DSM 45305</strain>
    </source>
</reference>
<evidence type="ECO:0000313" key="3">
    <source>
        <dbReference type="Proteomes" id="UP000249915"/>
    </source>
</evidence>
<dbReference type="Proteomes" id="UP000249915">
    <property type="component" value="Unassembled WGS sequence"/>
</dbReference>